<feature type="domain" description="Beta-lactamase-related" evidence="4">
    <location>
        <begin position="99"/>
        <end position="358"/>
    </location>
</feature>
<dbReference type="EMBL" id="NMVQ01000023">
    <property type="protein sequence ID" value="OYO20926.1"/>
    <property type="molecule type" value="Genomic_DNA"/>
</dbReference>
<dbReference type="InterPro" id="IPR012338">
    <property type="entry name" value="Beta-lactam/transpept-like"/>
</dbReference>
<dbReference type="Gene3D" id="3.40.710.10">
    <property type="entry name" value="DD-peptidase/beta-lactamase superfamily"/>
    <property type="match status" value="1"/>
</dbReference>
<evidence type="ECO:0000256" key="2">
    <source>
        <dbReference type="SAM" id="MobiDB-lite"/>
    </source>
</evidence>
<protein>
    <recommendedName>
        <fullName evidence="4">Beta-lactamase-related domain-containing protein</fullName>
    </recommendedName>
</protein>
<dbReference type="Proteomes" id="UP000216311">
    <property type="component" value="Unassembled WGS sequence"/>
</dbReference>
<evidence type="ECO:0000256" key="3">
    <source>
        <dbReference type="SAM" id="Phobius"/>
    </source>
</evidence>
<keyword evidence="6" id="KW-1185">Reference proteome</keyword>
<gene>
    <name evidence="5" type="ORF">CGZ93_11975</name>
</gene>
<keyword evidence="3" id="KW-1133">Transmembrane helix</keyword>
<dbReference type="Pfam" id="PF00144">
    <property type="entry name" value="Beta-lactamase"/>
    <property type="match status" value="1"/>
</dbReference>
<feature type="transmembrane region" description="Helical" evidence="3">
    <location>
        <begin position="437"/>
        <end position="457"/>
    </location>
</feature>
<feature type="region of interest" description="Disordered" evidence="2">
    <location>
        <begin position="1"/>
        <end position="25"/>
    </location>
</feature>
<dbReference type="PANTHER" id="PTHR22935">
    <property type="entry name" value="PENICILLIN-BINDING PROTEIN"/>
    <property type="match status" value="1"/>
</dbReference>
<name>A0A255H0N8_9ACTN</name>
<sequence length="497" mass="51702">MSTATAPPAPDDPAAQPMAPTPRRARTWPGLLIGALVGALLGVFLGPGLSPPTTSTGDPGLTSRVQQHLAGSRGFGSLSVVELERGGVRRADLGPVGRHHELGSVTKTFNGHLLADAVKRGEVALDDPVAKHLPELAGTPAGEVSLAQLASHRGGLPRMLLSEAFGGLLHPLTMQSPYHSTAAGLIAEVGRTPLNGRGKVTYSNVGASLLGHALARAAHQPDWPTLVRVRIFEPLGMRDTVIATRPEQVPASRTVGRTDNGGTPEPWTAEGTAPAGSSTWTTTEDLTRYAQALLNGTVPGMEALDPRWPAGSESRRIGLHWFTTSRDGAAVVWHNGGTGGGTSYLGLDRQQGRAVLILNDSTTDVTGIGTDLLRGNPPAGHGIPWMNLLVLVLYAAAVGQLAFRAIRPSSRMSVLSASLDALSMALLAWRLGPWQLLPGAVFGLLTGAAVAAGLLALRRTRGAPWTGRNPVLGWLGLGISSAICLLLVVLVGWGLVA</sequence>
<proteinExistence type="inferred from homology"/>
<dbReference type="PANTHER" id="PTHR22935:SF95">
    <property type="entry name" value="BETA-LACTAMASE-LIKE 1-RELATED"/>
    <property type="match status" value="1"/>
</dbReference>
<keyword evidence="3" id="KW-0472">Membrane</keyword>
<feature type="region of interest" description="Disordered" evidence="2">
    <location>
        <begin position="252"/>
        <end position="279"/>
    </location>
</feature>
<evidence type="ECO:0000256" key="1">
    <source>
        <dbReference type="ARBA" id="ARBA00038473"/>
    </source>
</evidence>
<accession>A0A255H0N8</accession>
<dbReference type="AlphaFoldDB" id="A0A255H0N8"/>
<organism evidence="5 6">
    <name type="scientific">Enemella dayhoffiae</name>
    <dbReference type="NCBI Taxonomy" id="2016507"/>
    <lineage>
        <taxon>Bacteria</taxon>
        <taxon>Bacillati</taxon>
        <taxon>Actinomycetota</taxon>
        <taxon>Actinomycetes</taxon>
        <taxon>Propionibacteriales</taxon>
        <taxon>Propionibacteriaceae</taxon>
        <taxon>Enemella</taxon>
    </lineage>
</organism>
<comment type="similarity">
    <text evidence="1">Belongs to the beta-lactamase family.</text>
</comment>
<evidence type="ECO:0000313" key="6">
    <source>
        <dbReference type="Proteomes" id="UP000216311"/>
    </source>
</evidence>
<feature type="transmembrane region" description="Helical" evidence="3">
    <location>
        <begin position="414"/>
        <end position="431"/>
    </location>
</feature>
<dbReference type="SUPFAM" id="SSF56601">
    <property type="entry name" value="beta-lactamase/transpeptidase-like"/>
    <property type="match status" value="1"/>
</dbReference>
<dbReference type="RefSeq" id="WP_094364350.1">
    <property type="nucleotide sequence ID" value="NZ_NMVQ01000023.1"/>
</dbReference>
<feature type="transmembrane region" description="Helical" evidence="3">
    <location>
        <begin position="469"/>
        <end position="496"/>
    </location>
</feature>
<feature type="compositionally biased region" description="Low complexity" evidence="2">
    <location>
        <begin position="1"/>
        <end position="22"/>
    </location>
</feature>
<evidence type="ECO:0000259" key="4">
    <source>
        <dbReference type="Pfam" id="PF00144"/>
    </source>
</evidence>
<dbReference type="InterPro" id="IPR001466">
    <property type="entry name" value="Beta-lactam-related"/>
</dbReference>
<dbReference type="InterPro" id="IPR051478">
    <property type="entry name" value="Beta-lactamase-like_AB/R"/>
</dbReference>
<evidence type="ECO:0000313" key="5">
    <source>
        <dbReference type="EMBL" id="OYO20926.1"/>
    </source>
</evidence>
<keyword evidence="3" id="KW-0812">Transmembrane</keyword>
<dbReference type="OrthoDB" id="3171327at2"/>
<feature type="transmembrane region" description="Helical" evidence="3">
    <location>
        <begin position="28"/>
        <end position="49"/>
    </location>
</feature>
<feature type="transmembrane region" description="Helical" evidence="3">
    <location>
        <begin position="382"/>
        <end position="402"/>
    </location>
</feature>
<reference evidence="5 6" key="1">
    <citation type="submission" date="2017-07" db="EMBL/GenBank/DDBJ databases">
        <title>Draft whole genome sequences of clinical Proprionibacteriaceae strains.</title>
        <authorList>
            <person name="Bernier A.-M."/>
            <person name="Bernard K."/>
            <person name="Domingo M.-C."/>
        </authorList>
    </citation>
    <scope>NUCLEOTIDE SEQUENCE [LARGE SCALE GENOMIC DNA]</scope>
    <source>
        <strain evidence="5 6">NML 130396</strain>
    </source>
</reference>
<comment type="caution">
    <text evidence="5">The sequence shown here is derived from an EMBL/GenBank/DDBJ whole genome shotgun (WGS) entry which is preliminary data.</text>
</comment>